<evidence type="ECO:0000313" key="2">
    <source>
        <dbReference type="Proteomes" id="UP000248039"/>
    </source>
</evidence>
<dbReference type="GO" id="GO:0030638">
    <property type="term" value="P:polyketide metabolic process"/>
    <property type="evidence" value="ECO:0007669"/>
    <property type="project" value="InterPro"/>
</dbReference>
<organism evidence="1 2">
    <name type="scientific">Streptomyces tateyamensis</name>
    <dbReference type="NCBI Taxonomy" id="565073"/>
    <lineage>
        <taxon>Bacteria</taxon>
        <taxon>Bacillati</taxon>
        <taxon>Actinomycetota</taxon>
        <taxon>Actinomycetes</taxon>
        <taxon>Kitasatosporales</taxon>
        <taxon>Streptomycetaceae</taxon>
        <taxon>Streptomyces</taxon>
    </lineage>
</organism>
<comment type="caution">
    <text evidence="1">The sequence shown here is derived from an EMBL/GenBank/DDBJ whole genome shotgun (WGS) entry which is preliminary data.</text>
</comment>
<dbReference type="AlphaFoldDB" id="A0A2V4N040"/>
<accession>A0A2V4N040</accession>
<dbReference type="InterPro" id="IPR032710">
    <property type="entry name" value="NTF2-like_dom_sf"/>
</dbReference>
<dbReference type="OrthoDB" id="9182871at2"/>
<dbReference type="InterPro" id="IPR009959">
    <property type="entry name" value="Cyclase_SnoaL-like"/>
</dbReference>
<dbReference type="SUPFAM" id="SSF54427">
    <property type="entry name" value="NTF2-like"/>
    <property type="match status" value="1"/>
</dbReference>
<proteinExistence type="predicted"/>
<dbReference type="PANTHER" id="PTHR38436:SF1">
    <property type="entry name" value="ESTER CYCLASE"/>
    <property type="match status" value="1"/>
</dbReference>
<name>A0A2V4N040_9ACTN</name>
<protein>
    <submittedName>
        <fullName evidence="1">Ester cyclase</fullName>
    </submittedName>
</protein>
<sequence>MSVEENKRIAIAVFPAAWNQGDFGPAEKYIHPDVIDHFDNSQGIEAFKGVINGFRAAFPGLQLTVLHEIAEDDLVVHHWSMTGTHNGPFQGLPPTGKTLTWTGITIVRIADGQIVERWANVDVLGILQQLGVVPPPPGAE</sequence>
<evidence type="ECO:0000313" key="1">
    <source>
        <dbReference type="EMBL" id="PYC72731.1"/>
    </source>
</evidence>
<dbReference type="Pfam" id="PF07366">
    <property type="entry name" value="SnoaL"/>
    <property type="match status" value="1"/>
</dbReference>
<dbReference type="Gene3D" id="3.10.450.50">
    <property type="match status" value="1"/>
</dbReference>
<keyword evidence="2" id="KW-1185">Reference proteome</keyword>
<dbReference type="RefSeq" id="WP_110672286.1">
    <property type="nucleotide sequence ID" value="NZ_PYBW01000104.1"/>
</dbReference>
<gene>
    <name evidence="1" type="ORF">C7C46_25615</name>
</gene>
<dbReference type="EMBL" id="PYBW01000104">
    <property type="protein sequence ID" value="PYC72731.1"/>
    <property type="molecule type" value="Genomic_DNA"/>
</dbReference>
<dbReference type="PANTHER" id="PTHR38436">
    <property type="entry name" value="POLYKETIDE CYCLASE SNOAL-LIKE DOMAIN"/>
    <property type="match status" value="1"/>
</dbReference>
<dbReference type="Proteomes" id="UP000248039">
    <property type="component" value="Unassembled WGS sequence"/>
</dbReference>
<reference evidence="1 2" key="1">
    <citation type="submission" date="2018-03" db="EMBL/GenBank/DDBJ databases">
        <title>Bioinformatic expansion and discovery of thiopeptide antibiotics.</title>
        <authorList>
            <person name="Schwalen C.J."/>
            <person name="Hudson G.A."/>
            <person name="Mitchell D.A."/>
        </authorList>
    </citation>
    <scope>NUCLEOTIDE SEQUENCE [LARGE SCALE GENOMIC DNA]</scope>
    <source>
        <strain evidence="1 2">ATCC 21389</strain>
    </source>
</reference>